<keyword evidence="5 7" id="KW-0472">Membrane</keyword>
<comment type="subcellular location">
    <subcellularLocation>
        <location evidence="7">Cell membrane</location>
        <topology evidence="7">Peripheral membrane protein</topology>
    </subcellularLocation>
    <subcellularLocation>
        <location evidence="1">Membrane</location>
    </subcellularLocation>
</comment>
<protein>
    <recommendedName>
        <fullName evidence="7">ATP synthase subunit delta</fullName>
    </recommendedName>
    <alternativeName>
        <fullName evidence="7">ATP synthase F(1) sector subunit delta</fullName>
    </alternativeName>
    <alternativeName>
        <fullName evidence="7">F-type ATPase subunit delta</fullName>
        <shortName evidence="7">F-ATPase subunit delta</shortName>
    </alternativeName>
</protein>
<evidence type="ECO:0000256" key="4">
    <source>
        <dbReference type="ARBA" id="ARBA00023065"/>
    </source>
</evidence>
<dbReference type="AlphaFoldDB" id="A0AAU7E825"/>
<dbReference type="RefSeq" id="WP_348518668.1">
    <property type="nucleotide sequence ID" value="NZ_CP155620.1"/>
</dbReference>
<organism evidence="8">
    <name type="scientific">Campylobacter sp. CCS1377</name>
    <dbReference type="NCBI Taxonomy" id="3158229"/>
    <lineage>
        <taxon>Bacteria</taxon>
        <taxon>Pseudomonadati</taxon>
        <taxon>Campylobacterota</taxon>
        <taxon>Epsilonproteobacteria</taxon>
        <taxon>Campylobacterales</taxon>
        <taxon>Campylobacteraceae</taxon>
        <taxon>Campylobacter</taxon>
    </lineage>
</organism>
<keyword evidence="3 7" id="KW-0375">Hydrogen ion transport</keyword>
<dbReference type="GO" id="GO:0045259">
    <property type="term" value="C:proton-transporting ATP synthase complex"/>
    <property type="evidence" value="ECO:0007669"/>
    <property type="project" value="UniProtKB-KW"/>
</dbReference>
<proteinExistence type="inferred from homology"/>
<comment type="similarity">
    <text evidence="7">Belongs to the ATPase delta chain family.</text>
</comment>
<dbReference type="GO" id="GO:0005886">
    <property type="term" value="C:plasma membrane"/>
    <property type="evidence" value="ECO:0007669"/>
    <property type="project" value="UniProtKB-SubCell"/>
</dbReference>
<dbReference type="HAMAP" id="MF_01416">
    <property type="entry name" value="ATP_synth_delta_bact"/>
    <property type="match status" value="1"/>
</dbReference>
<sequence>MECLVVKKYAKAIFLSKDADYICEQLNKISQAFSISRFKAILESYDIKKEKKIEFVMSILGEVKPSLHHLIQLLGLNSRLALIPNIVEELKKQKALEENIYFGTIYSKESLEENKINELEQGLSKRFDAKIKLDSKQTDQQGIKISLEELGYEISFSMDNLKTKLNEYILKII</sequence>
<keyword evidence="2 7" id="KW-0813">Transport</keyword>
<dbReference type="EMBL" id="CP155620">
    <property type="protein sequence ID" value="XBJ29380.1"/>
    <property type="molecule type" value="Genomic_DNA"/>
</dbReference>
<keyword evidence="4 7" id="KW-0406">Ion transport</keyword>
<accession>A0AAU7E825</accession>
<evidence type="ECO:0000256" key="7">
    <source>
        <dbReference type="HAMAP-Rule" id="MF_01416"/>
    </source>
</evidence>
<dbReference type="InterPro" id="IPR026015">
    <property type="entry name" value="ATP_synth_OSCP/delta_N_sf"/>
</dbReference>
<keyword evidence="7" id="KW-0139">CF(1)</keyword>
<dbReference type="GO" id="GO:0046933">
    <property type="term" value="F:proton-transporting ATP synthase activity, rotational mechanism"/>
    <property type="evidence" value="ECO:0007669"/>
    <property type="project" value="UniProtKB-UniRule"/>
</dbReference>
<evidence type="ECO:0000256" key="5">
    <source>
        <dbReference type="ARBA" id="ARBA00023136"/>
    </source>
</evidence>
<evidence type="ECO:0000313" key="8">
    <source>
        <dbReference type="EMBL" id="XBJ29380.1"/>
    </source>
</evidence>
<evidence type="ECO:0000256" key="6">
    <source>
        <dbReference type="ARBA" id="ARBA00023310"/>
    </source>
</evidence>
<evidence type="ECO:0000256" key="3">
    <source>
        <dbReference type="ARBA" id="ARBA00022781"/>
    </source>
</evidence>
<evidence type="ECO:0000256" key="2">
    <source>
        <dbReference type="ARBA" id="ARBA00022448"/>
    </source>
</evidence>
<comment type="function">
    <text evidence="7">F(1)F(0) ATP synthase produces ATP from ADP in the presence of a proton or sodium gradient. F-type ATPases consist of two structural domains, F(1) containing the extramembraneous catalytic core and F(0) containing the membrane proton channel, linked together by a central stalk and a peripheral stalk. During catalysis, ATP synthesis in the catalytic domain of F(1) is coupled via a rotary mechanism of the central stalk subunits to proton translocation.</text>
</comment>
<dbReference type="Pfam" id="PF00213">
    <property type="entry name" value="OSCP"/>
    <property type="match status" value="1"/>
</dbReference>
<dbReference type="SUPFAM" id="SSF47928">
    <property type="entry name" value="N-terminal domain of the delta subunit of the F1F0-ATP synthase"/>
    <property type="match status" value="1"/>
</dbReference>
<reference evidence="8" key="1">
    <citation type="submission" date="2024-05" db="EMBL/GenBank/DDBJ databases">
        <title>Campylobacter coli isolated from environmental waters in Slovenia.</title>
        <authorList>
            <person name="Zautner A.E."/>
            <person name="Bunk B."/>
            <person name="Riedel T."/>
            <person name="Sproeer C."/>
        </authorList>
    </citation>
    <scope>NUCLEOTIDE SEQUENCE</scope>
    <source>
        <strain evidence="8">CCS1377</strain>
    </source>
</reference>
<gene>
    <name evidence="7" type="primary">atpH</name>
    <name evidence="8" type="ORF">AAH949_00645</name>
</gene>
<dbReference type="NCBIfam" id="NF006291">
    <property type="entry name" value="PRK08474.1"/>
    <property type="match status" value="1"/>
</dbReference>
<keyword evidence="7" id="KW-1003">Cell membrane</keyword>
<dbReference type="Gene3D" id="1.10.520.20">
    <property type="entry name" value="N-terminal domain of the delta subunit of the F1F0-ATP synthase"/>
    <property type="match status" value="1"/>
</dbReference>
<dbReference type="InterPro" id="IPR000711">
    <property type="entry name" value="ATPase_OSCP/dsu"/>
</dbReference>
<comment type="function">
    <text evidence="7">This protein is part of the stalk that links CF(0) to CF(1). It either transmits conformational changes from CF(0) to CF(1) or is implicated in proton conduction.</text>
</comment>
<name>A0AAU7E825_9BACT</name>
<evidence type="ECO:0000256" key="1">
    <source>
        <dbReference type="ARBA" id="ARBA00004370"/>
    </source>
</evidence>
<keyword evidence="6 7" id="KW-0066">ATP synthesis</keyword>